<accession>A0A951Q4P5</accession>
<comment type="caution">
    <text evidence="1">The sequence shown here is derived from an EMBL/GenBank/DDBJ whole genome shotgun (WGS) entry which is preliminary data.</text>
</comment>
<dbReference type="Proteomes" id="UP000715781">
    <property type="component" value="Unassembled WGS sequence"/>
</dbReference>
<name>A0A951Q4P5_9NOST</name>
<sequence length="308" mass="35033">MLVLIMSKWEQVGQELVEKLQGVKDESKIQKLAVAVVDQIREHYSEPNSRKTPLSKVRKAVLAAFPDTETQEHPWQYFTNKGKGSIDRYQHLALKYLTLSTEEWDAVGNEARQQWKAQQQTEQQQSEQQTEILQPAQTTLNNMNISQLQLDAETQQMVESAIARSGISLADFVRRACQVYAKTVTGKLGQYESDLTAVPTEELLTSATYKTHPGRAEELTRRAIYALETHNNNCTEKSQKWMITQTAIQSLTGSKPATIKAILERYQTRLDDHNNKHELNPYDNRKPGRKIDDEIDLAALVPNGLDIL</sequence>
<organism evidence="1 2">
    <name type="scientific">Mojavia pulchra JT2-VF2</name>
    <dbReference type="NCBI Taxonomy" id="287848"/>
    <lineage>
        <taxon>Bacteria</taxon>
        <taxon>Bacillati</taxon>
        <taxon>Cyanobacteriota</taxon>
        <taxon>Cyanophyceae</taxon>
        <taxon>Nostocales</taxon>
        <taxon>Nostocaceae</taxon>
    </lineage>
</organism>
<evidence type="ECO:0000313" key="1">
    <source>
        <dbReference type="EMBL" id="MBW4566004.1"/>
    </source>
</evidence>
<evidence type="ECO:0000313" key="2">
    <source>
        <dbReference type="Proteomes" id="UP000715781"/>
    </source>
</evidence>
<gene>
    <name evidence="1" type="ORF">KME32_33990</name>
</gene>
<proteinExistence type="predicted"/>
<reference evidence="1" key="2">
    <citation type="journal article" date="2022" name="Microbiol. Resour. Announc.">
        <title>Metagenome Sequencing to Explore Phylogenomics of Terrestrial Cyanobacteria.</title>
        <authorList>
            <person name="Ward R.D."/>
            <person name="Stajich J.E."/>
            <person name="Johansen J.R."/>
            <person name="Huntemann M."/>
            <person name="Clum A."/>
            <person name="Foster B."/>
            <person name="Foster B."/>
            <person name="Roux S."/>
            <person name="Palaniappan K."/>
            <person name="Varghese N."/>
            <person name="Mukherjee S."/>
            <person name="Reddy T.B.K."/>
            <person name="Daum C."/>
            <person name="Copeland A."/>
            <person name="Chen I.A."/>
            <person name="Ivanova N.N."/>
            <person name="Kyrpides N.C."/>
            <person name="Shapiro N."/>
            <person name="Eloe-Fadrosh E.A."/>
            <person name="Pietrasiak N."/>
        </authorList>
    </citation>
    <scope>NUCLEOTIDE SEQUENCE</scope>
    <source>
        <strain evidence="1">JT2-VF2</strain>
    </source>
</reference>
<dbReference type="EMBL" id="JAHHHN010000055">
    <property type="protein sequence ID" value="MBW4566004.1"/>
    <property type="molecule type" value="Genomic_DNA"/>
</dbReference>
<reference evidence="1" key="1">
    <citation type="submission" date="2021-05" db="EMBL/GenBank/DDBJ databases">
        <authorList>
            <person name="Pietrasiak N."/>
            <person name="Ward R."/>
            <person name="Stajich J.E."/>
            <person name="Kurbessoian T."/>
        </authorList>
    </citation>
    <scope>NUCLEOTIDE SEQUENCE</scope>
    <source>
        <strain evidence="1">JT2-VF2</strain>
    </source>
</reference>
<protein>
    <submittedName>
        <fullName evidence="1">Uncharacterized protein</fullName>
    </submittedName>
</protein>
<dbReference type="AlphaFoldDB" id="A0A951Q4P5"/>